<keyword evidence="2" id="KW-0808">Transferase</keyword>
<evidence type="ECO:0000256" key="1">
    <source>
        <dbReference type="SAM" id="MobiDB-lite"/>
    </source>
</evidence>
<dbReference type="eggNOG" id="ENOG502SRKR">
    <property type="taxonomic scope" value="Eukaryota"/>
</dbReference>
<keyword evidence="3" id="KW-1185">Reference proteome</keyword>
<evidence type="ECO:0000313" key="2">
    <source>
        <dbReference type="EMBL" id="KNC53721.1"/>
    </source>
</evidence>
<dbReference type="PANTHER" id="PTHR43300">
    <property type="entry name" value="ACETYLTRANSFERASE"/>
    <property type="match status" value="1"/>
</dbReference>
<accession>A0A0L0DNX8</accession>
<gene>
    <name evidence="2" type="ORF">AMSG_01431</name>
</gene>
<dbReference type="AlphaFoldDB" id="A0A0L0DNX8"/>
<protein>
    <submittedName>
        <fullName evidence="2">Acetyltransferase</fullName>
    </submittedName>
</protein>
<feature type="region of interest" description="Disordered" evidence="1">
    <location>
        <begin position="1"/>
        <end position="63"/>
    </location>
</feature>
<dbReference type="STRING" id="461836.A0A0L0DNX8"/>
<dbReference type="GeneID" id="25561181"/>
<dbReference type="EMBL" id="GL349437">
    <property type="protein sequence ID" value="KNC53721.1"/>
    <property type="molecule type" value="Genomic_DNA"/>
</dbReference>
<name>A0A0L0DNX8_THETB</name>
<dbReference type="GO" id="GO:0016740">
    <property type="term" value="F:transferase activity"/>
    <property type="evidence" value="ECO:0007669"/>
    <property type="project" value="UniProtKB-KW"/>
</dbReference>
<dbReference type="InterPro" id="IPR001451">
    <property type="entry name" value="Hexapep"/>
</dbReference>
<reference evidence="2 3" key="1">
    <citation type="submission" date="2010-05" db="EMBL/GenBank/DDBJ databases">
        <title>The Genome Sequence of Thecamonas trahens ATCC 50062.</title>
        <authorList>
            <consortium name="The Broad Institute Genome Sequencing Platform"/>
            <person name="Russ C."/>
            <person name="Cuomo C."/>
            <person name="Shea T."/>
            <person name="Young S.K."/>
            <person name="Zeng Q."/>
            <person name="Koehrsen M."/>
            <person name="Haas B."/>
            <person name="Borodovsky M."/>
            <person name="Guigo R."/>
            <person name="Alvarado L."/>
            <person name="Berlin A."/>
            <person name="Bochicchio J."/>
            <person name="Borenstein D."/>
            <person name="Chapman S."/>
            <person name="Chen Z."/>
            <person name="Freedman E."/>
            <person name="Gellesch M."/>
            <person name="Goldberg J."/>
            <person name="Griggs A."/>
            <person name="Gujja S."/>
            <person name="Heilman E."/>
            <person name="Heiman D."/>
            <person name="Hepburn T."/>
            <person name="Howarth C."/>
            <person name="Jen D."/>
            <person name="Larson L."/>
            <person name="Mehta T."/>
            <person name="Park D."/>
            <person name="Pearson M."/>
            <person name="Roberts A."/>
            <person name="Saif S."/>
            <person name="Shenoy N."/>
            <person name="Sisk P."/>
            <person name="Stolte C."/>
            <person name="Sykes S."/>
            <person name="Thomson T."/>
            <person name="Walk T."/>
            <person name="White J."/>
            <person name="Yandava C."/>
            <person name="Burger G."/>
            <person name="Gray M.W."/>
            <person name="Holland P.W.H."/>
            <person name="King N."/>
            <person name="Lang F.B.F."/>
            <person name="Roger A.J."/>
            <person name="Ruiz-Trillo I."/>
            <person name="Lander E."/>
            <person name="Nusbaum C."/>
        </authorList>
    </citation>
    <scope>NUCLEOTIDE SEQUENCE [LARGE SCALE GENOMIC DNA]</scope>
    <source>
        <strain evidence="2 3">ATCC 50062</strain>
    </source>
</reference>
<proteinExistence type="predicted"/>
<organism evidence="2 3">
    <name type="scientific">Thecamonas trahens ATCC 50062</name>
    <dbReference type="NCBI Taxonomy" id="461836"/>
    <lineage>
        <taxon>Eukaryota</taxon>
        <taxon>Apusozoa</taxon>
        <taxon>Apusomonadida</taxon>
        <taxon>Apusomonadidae</taxon>
        <taxon>Thecamonas</taxon>
    </lineage>
</organism>
<dbReference type="InterPro" id="IPR050179">
    <property type="entry name" value="Trans_hexapeptide_repeat"/>
</dbReference>
<dbReference type="OrthoDB" id="25818at2759"/>
<sequence length="223" mass="22265">MSMLGSPETDSTPCAVRRDGGPSVAGAGASRSSGAEIGSARGAGRADSTSDADSRSTASSHAPTVIPCGMTGVTFGENVTVVHPTKLDGCVLGESVFVGPFTEVQPGVCVGARTRLQSHAFVASNVCIGEDCFVGHGVKFASSAFTVLAPHISEDDLPETGAAVVGNNVLIGTNATILPVTICDNVVIGAGAVVMSDITASGKYVGVPARRMGERKNGSNAGS</sequence>
<dbReference type="Gene3D" id="2.160.10.10">
    <property type="entry name" value="Hexapeptide repeat proteins"/>
    <property type="match status" value="1"/>
</dbReference>
<evidence type="ECO:0000313" key="3">
    <source>
        <dbReference type="Proteomes" id="UP000054408"/>
    </source>
</evidence>
<dbReference type="Proteomes" id="UP000054408">
    <property type="component" value="Unassembled WGS sequence"/>
</dbReference>
<dbReference type="InterPro" id="IPR011004">
    <property type="entry name" value="Trimer_LpxA-like_sf"/>
</dbReference>
<dbReference type="SUPFAM" id="SSF51161">
    <property type="entry name" value="Trimeric LpxA-like enzymes"/>
    <property type="match status" value="1"/>
</dbReference>
<dbReference type="Pfam" id="PF14602">
    <property type="entry name" value="Hexapep_2"/>
    <property type="match status" value="1"/>
</dbReference>
<dbReference type="RefSeq" id="XP_013762035.1">
    <property type="nucleotide sequence ID" value="XM_013906581.1"/>
</dbReference>
<feature type="compositionally biased region" description="Low complexity" evidence="1">
    <location>
        <begin position="21"/>
        <end position="60"/>
    </location>
</feature>